<organism evidence="15 16">
    <name type="scientific">Polyplax serrata</name>
    <name type="common">Common mouse louse</name>
    <dbReference type="NCBI Taxonomy" id="468196"/>
    <lineage>
        <taxon>Eukaryota</taxon>
        <taxon>Metazoa</taxon>
        <taxon>Ecdysozoa</taxon>
        <taxon>Arthropoda</taxon>
        <taxon>Hexapoda</taxon>
        <taxon>Insecta</taxon>
        <taxon>Pterygota</taxon>
        <taxon>Neoptera</taxon>
        <taxon>Paraneoptera</taxon>
        <taxon>Psocodea</taxon>
        <taxon>Troctomorpha</taxon>
        <taxon>Phthiraptera</taxon>
        <taxon>Anoplura</taxon>
        <taxon>Polyplacidae</taxon>
        <taxon>Polyplax</taxon>
    </lineage>
</organism>
<gene>
    <name evidence="15" type="ORF">RUM43_013732</name>
</gene>
<comment type="similarity">
    <text evidence="4 12">Belongs to the galactose-1-phosphate uridylyltransferase type 1 family.</text>
</comment>
<dbReference type="GO" id="GO:0005737">
    <property type="term" value="C:cytoplasm"/>
    <property type="evidence" value="ECO:0007669"/>
    <property type="project" value="TreeGrafter"/>
</dbReference>
<keyword evidence="5 12" id="KW-0808">Transferase</keyword>
<dbReference type="NCBIfam" id="TIGR00209">
    <property type="entry name" value="galT_1"/>
    <property type="match status" value="1"/>
</dbReference>
<dbReference type="Gene3D" id="3.30.428.10">
    <property type="entry name" value="HIT-like"/>
    <property type="match status" value="2"/>
</dbReference>
<dbReference type="InterPro" id="IPR001937">
    <property type="entry name" value="GalP_UDPtransf1"/>
</dbReference>
<evidence type="ECO:0000256" key="12">
    <source>
        <dbReference type="RuleBase" id="RU000506"/>
    </source>
</evidence>
<comment type="catalytic activity">
    <reaction evidence="1 12">
        <text>alpha-D-galactose 1-phosphate + UDP-alpha-D-glucose = alpha-D-glucose 1-phosphate + UDP-alpha-D-galactose</text>
        <dbReference type="Rhea" id="RHEA:13989"/>
        <dbReference type="ChEBI" id="CHEBI:58336"/>
        <dbReference type="ChEBI" id="CHEBI:58601"/>
        <dbReference type="ChEBI" id="CHEBI:58885"/>
        <dbReference type="ChEBI" id="CHEBI:66914"/>
        <dbReference type="EC" id="2.7.7.12"/>
    </reaction>
</comment>
<keyword evidence="8" id="KW-0862">Zinc</keyword>
<dbReference type="Pfam" id="PF02744">
    <property type="entry name" value="GalP_UDP_tr_C"/>
    <property type="match status" value="1"/>
</dbReference>
<name>A0AAN8PGU2_POLSC</name>
<evidence type="ECO:0000256" key="8">
    <source>
        <dbReference type="ARBA" id="ARBA00022833"/>
    </source>
</evidence>
<dbReference type="AlphaFoldDB" id="A0AAN8PGU2"/>
<dbReference type="PANTHER" id="PTHR11943">
    <property type="entry name" value="GALACTOSE-1-PHOSPHATE URIDYLYLTRANSFERASE"/>
    <property type="match status" value="1"/>
</dbReference>
<dbReference type="Pfam" id="PF01087">
    <property type="entry name" value="GalP_UDP_transf"/>
    <property type="match status" value="1"/>
</dbReference>
<dbReference type="CDD" id="cd00608">
    <property type="entry name" value="GalT"/>
    <property type="match status" value="1"/>
</dbReference>
<dbReference type="FunFam" id="3.30.428.10:FF:000001">
    <property type="entry name" value="Galactose-1-phosphate uridylyltransferase"/>
    <property type="match status" value="1"/>
</dbReference>
<accession>A0AAN8PGU2</accession>
<feature type="active site" description="Tele-UMP-histidine intermediate" evidence="11">
    <location>
        <position position="172"/>
    </location>
</feature>
<keyword evidence="6 12" id="KW-0548">Nucleotidyltransferase</keyword>
<keyword evidence="7 12" id="KW-0479">Metal-binding</keyword>
<dbReference type="Proteomes" id="UP001372834">
    <property type="component" value="Unassembled WGS sequence"/>
</dbReference>
<evidence type="ECO:0000259" key="14">
    <source>
        <dbReference type="Pfam" id="PF02744"/>
    </source>
</evidence>
<dbReference type="SUPFAM" id="SSF54197">
    <property type="entry name" value="HIT-like"/>
    <property type="match status" value="2"/>
</dbReference>
<comment type="cofactor">
    <cofactor evidence="2">
        <name>Zn(2+)</name>
        <dbReference type="ChEBI" id="CHEBI:29105"/>
    </cofactor>
</comment>
<evidence type="ECO:0000256" key="3">
    <source>
        <dbReference type="ARBA" id="ARBA00004947"/>
    </source>
</evidence>
<feature type="domain" description="Galactose-1-phosphate uridyl transferase N-terminal" evidence="13">
    <location>
        <begin position="10"/>
        <end position="182"/>
    </location>
</feature>
<reference evidence="15 16" key="1">
    <citation type="submission" date="2023-10" db="EMBL/GenBank/DDBJ databases">
        <title>Genomes of two closely related lineages of the louse Polyplax serrata with different host specificities.</title>
        <authorList>
            <person name="Martinu J."/>
            <person name="Tarabai H."/>
            <person name="Stefka J."/>
            <person name="Hypsa V."/>
        </authorList>
    </citation>
    <scope>NUCLEOTIDE SEQUENCE [LARGE SCALE GENOMIC DNA]</scope>
    <source>
        <strain evidence="15">HR10_N</strain>
    </source>
</reference>
<evidence type="ECO:0000259" key="13">
    <source>
        <dbReference type="Pfam" id="PF01087"/>
    </source>
</evidence>
<comment type="caution">
    <text evidence="15">The sequence shown here is derived from an EMBL/GenBank/DDBJ whole genome shotgun (WGS) entry which is preliminary data.</text>
</comment>
<evidence type="ECO:0000256" key="2">
    <source>
        <dbReference type="ARBA" id="ARBA00001947"/>
    </source>
</evidence>
<dbReference type="EC" id="2.7.7.12" evidence="12"/>
<keyword evidence="10 12" id="KW-0119">Carbohydrate metabolism</keyword>
<comment type="pathway">
    <text evidence="3 12">Carbohydrate metabolism; galactose metabolism.</text>
</comment>
<proteinExistence type="inferred from homology"/>
<dbReference type="GO" id="GO:0008108">
    <property type="term" value="F:UDP-glucose:hexose-1-phosphate uridylyltransferase activity"/>
    <property type="evidence" value="ECO:0007669"/>
    <property type="project" value="UniProtKB-EC"/>
</dbReference>
<feature type="domain" description="Galactose-1-phosphate uridyl transferase C-terminal" evidence="14">
    <location>
        <begin position="192"/>
        <end position="351"/>
    </location>
</feature>
<evidence type="ECO:0000256" key="6">
    <source>
        <dbReference type="ARBA" id="ARBA00022695"/>
    </source>
</evidence>
<dbReference type="NCBIfam" id="NF008724">
    <property type="entry name" value="PRK11720.1"/>
    <property type="match status" value="1"/>
</dbReference>
<evidence type="ECO:0000256" key="9">
    <source>
        <dbReference type="ARBA" id="ARBA00023144"/>
    </source>
</evidence>
<evidence type="ECO:0000313" key="16">
    <source>
        <dbReference type="Proteomes" id="UP001372834"/>
    </source>
</evidence>
<evidence type="ECO:0000256" key="7">
    <source>
        <dbReference type="ARBA" id="ARBA00022723"/>
    </source>
</evidence>
<evidence type="ECO:0000256" key="1">
    <source>
        <dbReference type="ARBA" id="ARBA00001107"/>
    </source>
</evidence>
<dbReference type="InterPro" id="IPR036265">
    <property type="entry name" value="HIT-like_sf"/>
</dbReference>
<dbReference type="PANTHER" id="PTHR11943:SF1">
    <property type="entry name" value="GALACTOSE-1-PHOSPHATE URIDYLYLTRANSFERASE"/>
    <property type="match status" value="1"/>
</dbReference>
<dbReference type="PROSITE" id="PS00117">
    <property type="entry name" value="GAL_P_UDP_TRANSF_I"/>
    <property type="match status" value="1"/>
</dbReference>
<dbReference type="EMBL" id="JAWJWE010000008">
    <property type="protein sequence ID" value="KAK6631668.1"/>
    <property type="molecule type" value="Genomic_DNA"/>
</dbReference>
<sequence length="357" mass="41403">MSGESKKSSFVATEHPHVRYNPLKGEWILVSPNRMRRPWLGQIESYAEDPVPEFDPENPLCPGVKRGNGEVNPEYSGCFIFNNDFPALMECVTEKEEGNDPLFKIKPAVGVCKVMCFHPKSNVTLAQCTVKEIKNIIKNWVELTEELGRKYVWVQIFENRGAIMGCSNPHPHCQIWASAFMPNEARVKDFFQMEYYKKHGKPLLLDYVERELQKRERIVLENDDWVVLVPYWALWPFETMILPKTHIKRFSDLQPENPKIHTLAVIMKKLVLAYDNVFKCTFPYTMGWHGAPTGKKFQEESTHWVFHGVYYPPLLRSQTIKKFMVGYEMLAQGQRDMTPEMAAAKLRSFVESESTTS</sequence>
<evidence type="ECO:0000256" key="10">
    <source>
        <dbReference type="ARBA" id="ARBA00023277"/>
    </source>
</evidence>
<dbReference type="FunFam" id="3.30.428.10:FF:000002">
    <property type="entry name" value="Galactose-1-phosphate uridylyltransferase"/>
    <property type="match status" value="1"/>
</dbReference>
<evidence type="ECO:0000256" key="5">
    <source>
        <dbReference type="ARBA" id="ARBA00022679"/>
    </source>
</evidence>
<dbReference type="InterPro" id="IPR005849">
    <property type="entry name" value="GalP_Utransf_N"/>
</dbReference>
<dbReference type="InterPro" id="IPR019779">
    <property type="entry name" value="GalP_UDPtransf1_His-AS"/>
</dbReference>
<evidence type="ECO:0000256" key="11">
    <source>
        <dbReference type="PIRSR" id="PIRSR000808-1"/>
    </source>
</evidence>
<evidence type="ECO:0000256" key="4">
    <source>
        <dbReference type="ARBA" id="ARBA00010951"/>
    </source>
</evidence>
<dbReference type="GO" id="GO:0008270">
    <property type="term" value="F:zinc ion binding"/>
    <property type="evidence" value="ECO:0007669"/>
    <property type="project" value="InterPro"/>
</dbReference>
<dbReference type="InterPro" id="IPR005850">
    <property type="entry name" value="GalP_Utransf_C"/>
</dbReference>
<dbReference type="GO" id="GO:0033499">
    <property type="term" value="P:galactose catabolic process via UDP-galactose, Leloir pathway"/>
    <property type="evidence" value="ECO:0007669"/>
    <property type="project" value="TreeGrafter"/>
</dbReference>
<dbReference type="PIRSF" id="PIRSF000808">
    <property type="entry name" value="GalT"/>
    <property type="match status" value="1"/>
</dbReference>
<keyword evidence="9 12" id="KW-0299">Galactose metabolism</keyword>
<evidence type="ECO:0000313" key="15">
    <source>
        <dbReference type="EMBL" id="KAK6631668.1"/>
    </source>
</evidence>
<protein>
    <recommendedName>
        <fullName evidence="12">Galactose-1-phosphate uridylyltransferase</fullName>
        <ecNumber evidence="12">2.7.7.12</ecNumber>
    </recommendedName>
</protein>